<dbReference type="InterPro" id="IPR003591">
    <property type="entry name" value="Leu-rich_rpt_typical-subtyp"/>
</dbReference>
<dbReference type="PROSITE" id="PS50104">
    <property type="entry name" value="TIR"/>
    <property type="match status" value="1"/>
</dbReference>
<dbReference type="Pfam" id="PF13855">
    <property type="entry name" value="LRR_8"/>
    <property type="match status" value="3"/>
</dbReference>
<evidence type="ECO:0000256" key="10">
    <source>
        <dbReference type="ARBA" id="ARBA00022989"/>
    </source>
</evidence>
<keyword evidence="12" id="KW-0675">Receptor</keyword>
<evidence type="ECO:0000256" key="15">
    <source>
        <dbReference type="ARBA" id="ARBA00046288"/>
    </source>
</evidence>
<keyword evidence="6 17" id="KW-0732">Signal</keyword>
<proteinExistence type="inferred from homology"/>
<evidence type="ECO:0000256" key="8">
    <source>
        <dbReference type="ARBA" id="ARBA00022753"/>
    </source>
</evidence>
<evidence type="ECO:0000256" key="16">
    <source>
        <dbReference type="SAM" id="Phobius"/>
    </source>
</evidence>
<evidence type="ECO:0000256" key="4">
    <source>
        <dbReference type="ARBA" id="ARBA00022614"/>
    </source>
</evidence>
<keyword evidence="11 16" id="KW-0472">Membrane</keyword>
<keyword evidence="4" id="KW-0433">Leucine-rich repeat</keyword>
<dbReference type="PANTHER" id="PTHR47410:SF5">
    <property type="entry name" value="TOLL-LIKE RECEPTOR 3"/>
    <property type="match status" value="1"/>
</dbReference>
<evidence type="ECO:0000256" key="3">
    <source>
        <dbReference type="ARBA" id="ARBA00022588"/>
    </source>
</evidence>
<comment type="subcellular location">
    <subcellularLocation>
        <location evidence="15">Endomembrane system</location>
        <topology evidence="15">Single-pass type I membrane protein</topology>
    </subcellularLocation>
    <subcellularLocation>
        <location evidence="1">Endosome</location>
    </subcellularLocation>
</comment>
<keyword evidence="5 16" id="KW-0812">Transmembrane</keyword>
<keyword evidence="9" id="KW-0391">Immunity</keyword>
<keyword evidence="7" id="KW-0677">Repeat</keyword>
<feature type="signal peptide" evidence="17">
    <location>
        <begin position="1"/>
        <end position="20"/>
    </location>
</feature>
<gene>
    <name evidence="19" type="ORF">CVLEPA_LOCUS27625</name>
</gene>
<dbReference type="InterPro" id="IPR032675">
    <property type="entry name" value="LRR_dom_sf"/>
</dbReference>
<dbReference type="Gene3D" id="3.40.50.10140">
    <property type="entry name" value="Toll/interleukin-1 receptor homology (TIR) domain"/>
    <property type="match status" value="1"/>
</dbReference>
<feature type="transmembrane region" description="Helical" evidence="16">
    <location>
        <begin position="889"/>
        <end position="909"/>
    </location>
</feature>
<evidence type="ECO:0000256" key="14">
    <source>
        <dbReference type="ARBA" id="ARBA00023198"/>
    </source>
</evidence>
<evidence type="ECO:0000256" key="13">
    <source>
        <dbReference type="ARBA" id="ARBA00023180"/>
    </source>
</evidence>
<dbReference type="InterPro" id="IPR001611">
    <property type="entry name" value="Leu-rich_rpt"/>
</dbReference>
<evidence type="ECO:0000256" key="7">
    <source>
        <dbReference type="ARBA" id="ARBA00022737"/>
    </source>
</evidence>
<dbReference type="Gene3D" id="3.80.10.10">
    <property type="entry name" value="Ribonuclease Inhibitor"/>
    <property type="match status" value="1"/>
</dbReference>
<evidence type="ECO:0000259" key="18">
    <source>
        <dbReference type="PROSITE" id="PS50104"/>
    </source>
</evidence>
<evidence type="ECO:0000313" key="19">
    <source>
        <dbReference type="EMBL" id="CAK8694241.1"/>
    </source>
</evidence>
<evidence type="ECO:0000256" key="12">
    <source>
        <dbReference type="ARBA" id="ARBA00023170"/>
    </source>
</evidence>
<dbReference type="InterPro" id="IPR000157">
    <property type="entry name" value="TIR_dom"/>
</dbReference>
<evidence type="ECO:0000256" key="9">
    <source>
        <dbReference type="ARBA" id="ARBA00022859"/>
    </source>
</evidence>
<protein>
    <recommendedName>
        <fullName evidence="18">TIR domain-containing protein</fullName>
    </recommendedName>
</protein>
<evidence type="ECO:0000256" key="11">
    <source>
        <dbReference type="ARBA" id="ARBA00023136"/>
    </source>
</evidence>
<dbReference type="SUPFAM" id="SSF52200">
    <property type="entry name" value="Toll/Interleukin receptor TIR domain"/>
    <property type="match status" value="1"/>
</dbReference>
<dbReference type="Pfam" id="PF01582">
    <property type="entry name" value="TIR"/>
    <property type="match status" value="1"/>
</dbReference>
<feature type="domain" description="TIR" evidence="18">
    <location>
        <begin position="942"/>
        <end position="1087"/>
    </location>
</feature>
<evidence type="ECO:0000256" key="5">
    <source>
        <dbReference type="ARBA" id="ARBA00022692"/>
    </source>
</evidence>
<comment type="caution">
    <text evidence="19">The sequence shown here is derived from an EMBL/GenBank/DDBJ whole genome shotgun (WGS) entry which is preliminary data.</text>
</comment>
<organism evidence="19 20">
    <name type="scientific">Clavelina lepadiformis</name>
    <name type="common">Light-bulb sea squirt</name>
    <name type="synonym">Ascidia lepadiformis</name>
    <dbReference type="NCBI Taxonomy" id="159417"/>
    <lineage>
        <taxon>Eukaryota</taxon>
        <taxon>Metazoa</taxon>
        <taxon>Chordata</taxon>
        <taxon>Tunicata</taxon>
        <taxon>Ascidiacea</taxon>
        <taxon>Aplousobranchia</taxon>
        <taxon>Clavelinidae</taxon>
        <taxon>Clavelina</taxon>
    </lineage>
</organism>
<dbReference type="SUPFAM" id="SSF52058">
    <property type="entry name" value="L domain-like"/>
    <property type="match status" value="3"/>
</dbReference>
<dbReference type="PROSITE" id="PS51450">
    <property type="entry name" value="LRR"/>
    <property type="match status" value="3"/>
</dbReference>
<evidence type="ECO:0000256" key="17">
    <source>
        <dbReference type="SAM" id="SignalP"/>
    </source>
</evidence>
<evidence type="ECO:0000313" key="20">
    <source>
        <dbReference type="Proteomes" id="UP001642483"/>
    </source>
</evidence>
<sequence>MSLLGLILLFQFLFISGGSSRNLLYPCGKAESIYGLDFVNVYSKFSLESVIKQEILVKVAPWLGRTYISVNCSWRGLTKIPQNLPANVEGLVLQSNVIKQIRANDFLFFPNITLLTLYANCIPSNLRWPFPPCSGDLYIEPGTFQHLVHLKWLGLAGNYLREFPRQLPLSLKGLDISFTMLGDVSAQLQRLNNLTMLFGIRNCESPTELFCPRNFTITQPLSSSLKVINLSNNGWKKIPSYLLGDQLEALSIAANHITRLRKGDFTNATSLELLDVSVFYKGYELLVDDSVFDPLEHLKFLNLSYNFIQHLPNGIFNNNKNLEILDLSFNCLQRTIFEPTYLANLCQLRHVDLSSNNLGYPFNINKTKPIELLRLGQTFASLSSLQTLIFGNGGKLFQKTQFSVQFHVIDNQSFASLSNLTHLSTIDISYCNVHRISSDAWSALRHLKSIRASNNLLTFDRSNLKEETFSNLQTKKLKNQLEFFDHFPTYVENHQLSGPFDFECDNNYNLQQKIEIFRPLDFGCYNNGLLDYSNNQIATISEKKTLLLSTTTILNLSHNKISEIRSDDLKHLIYLCSIDLSYNVFKKIDHLAFVSLSNLRQIDFVLKDVDPNVGFDFLCKLNFSAQIKFRWKMFDIQLFSFLVHWNRIYHNCKASSVMELNIAHNDLRAVGLLIKHGVLQFMPELRYLVLSGCNIFSPVSDDWFHGLSHLERLDMSHNNLALVPTTALRTTTKLHVLNLDHNNIIELMGNLSFLTDLKELTIAHNKLRFIHPGFFLHLKLQSLDLSYNEIRRLDSSILNKVMLDSLLYLDIRWNQLDCSCNIWEQFYRWYVSDASDNTKLPGFYPKCTLEIDQYFGGCVACQSPQYLCGRSVSRYGFNTSCDLQKHLKYTIAFTVYFILFCTSGIIGYSKWFKRLIFRKVNEYFRVQSLKPSDDIIRQQTFENEGAFVFFDHNNDKLGDWVDNNLVPGMINGNLSIELLLAGRDIEAGSFSMKNVLRLVLKSRKTIVIFSGSFCETPICRFVLTALQELQYSAGRDQLILVEWHGEEAARVPELIQRTFNRKFYNFLRFDQTNDDEVMFFETLQTALASSTILGD</sequence>
<evidence type="ECO:0000256" key="2">
    <source>
        <dbReference type="ARBA" id="ARBA00009634"/>
    </source>
</evidence>
<dbReference type="InterPro" id="IPR035897">
    <property type="entry name" value="Toll_tir_struct_dom_sf"/>
</dbReference>
<keyword evidence="10 16" id="KW-1133">Transmembrane helix</keyword>
<dbReference type="PANTHER" id="PTHR47410">
    <property type="entry name" value="TOLL-LIKE RECEPTOR 7-RELATED"/>
    <property type="match status" value="1"/>
</dbReference>
<evidence type="ECO:0000256" key="6">
    <source>
        <dbReference type="ARBA" id="ARBA00022729"/>
    </source>
</evidence>
<evidence type="ECO:0000256" key="1">
    <source>
        <dbReference type="ARBA" id="ARBA00004177"/>
    </source>
</evidence>
<keyword evidence="20" id="KW-1185">Reference proteome</keyword>
<keyword evidence="13" id="KW-0325">Glycoprotein</keyword>
<dbReference type="EMBL" id="CAWYQH010000141">
    <property type="protein sequence ID" value="CAK8694241.1"/>
    <property type="molecule type" value="Genomic_DNA"/>
</dbReference>
<keyword evidence="3" id="KW-0399">Innate immunity</keyword>
<comment type="similarity">
    <text evidence="2">Belongs to the Toll-like receptor family.</text>
</comment>
<dbReference type="Proteomes" id="UP001642483">
    <property type="component" value="Unassembled WGS sequence"/>
</dbReference>
<accession>A0ABP0GR92</accession>
<reference evidence="19 20" key="1">
    <citation type="submission" date="2024-02" db="EMBL/GenBank/DDBJ databases">
        <authorList>
            <person name="Daric V."/>
            <person name="Darras S."/>
        </authorList>
    </citation>
    <scope>NUCLEOTIDE SEQUENCE [LARGE SCALE GENOMIC DNA]</scope>
</reference>
<keyword evidence="14" id="KW-0395">Inflammatory response</keyword>
<feature type="chain" id="PRO_5046142443" description="TIR domain-containing protein" evidence="17">
    <location>
        <begin position="21"/>
        <end position="1095"/>
    </location>
</feature>
<name>A0ABP0GR92_CLALP</name>
<dbReference type="SMART" id="SM00369">
    <property type="entry name" value="LRR_TYP"/>
    <property type="match status" value="11"/>
</dbReference>
<keyword evidence="8" id="KW-0967">Endosome</keyword>